<evidence type="ECO:0000256" key="7">
    <source>
        <dbReference type="ARBA" id="ARBA00022490"/>
    </source>
</evidence>
<evidence type="ECO:0000259" key="16">
    <source>
        <dbReference type="PROSITE" id="PS50195"/>
    </source>
</evidence>
<comment type="subcellular location">
    <subcellularLocation>
        <location evidence="3">Cytoplasm</location>
    </subcellularLocation>
    <subcellularLocation>
        <location evidence="2">Golgi apparatus membrane</location>
        <topology evidence="2">Peripheral membrane protein</topology>
        <orientation evidence="2">Cytoplasmic side</orientation>
    </subcellularLocation>
    <subcellularLocation>
        <location evidence="1">Prevacuolar compartment membrane</location>
        <topology evidence="1">Peripheral membrane protein</topology>
        <orientation evidence="1">Cytoplasmic side</orientation>
    </subcellularLocation>
</comment>
<dbReference type="InterPro" id="IPR053175">
    <property type="entry name" value="DHMBA_Reg_Transcription_Factor"/>
</dbReference>
<dbReference type="InterPro" id="IPR036871">
    <property type="entry name" value="PX_dom_sf"/>
</dbReference>
<dbReference type="FunFam" id="3.30.1520.10:FF:000030">
    <property type="entry name" value="Sorting nexin-3, variant"/>
    <property type="match status" value="1"/>
</dbReference>
<accession>A0A1L9TPB2</accession>
<evidence type="ECO:0000256" key="6">
    <source>
        <dbReference type="ARBA" id="ARBA00022448"/>
    </source>
</evidence>
<sequence>MQAVPESRQQTFEEIYGPPENFLEIEVRNPQTHGTSRNMYTSYEIVCRTNIPAFKLKHSVVRRRYSDFEYFRDILERESTRVTIPPLPGKVFTNRFSDDVIEHRREGLQRFLQIVAGHPLLQTGSKVLASFIQDPNWDRNAWLRAYGLRPKPEKWSTQVGQAKGATPVVLAKSRFCDEGKPVCVRCIKGNRICGGYRILDDRKTTNKRSGQRLGTSKGVEDVARRLEDLALSPASLLGQNKDQERANLCLFYSRLVRLPQAQGLHGGILTVTTLPAVLADLQQPIIATSPLPSALSALLLTFVSDKSNDQHSGAVTRAMSCYGRALKHTRRLMEEFDESRRGELVLTVFVLGMYEDLNSSEDHVRTTSNSHLEGAMAFVRSQRCDSFGEETSRRIYSALLTRALFTCFDDIKVTTPFIFTLNDLQLLYAGLAAERNIDYLNLYNAALLIIHIQLRQIERDVWLAFPSNGAVAVSAAAGATTLLRHIASAEFQMDKWPNTLSSESSYTTVQLPLNDPIDLWGTYAHVYSTFSAGNDWSRYRMLQLLAHSLRLRAYRLIYGPLHGFGQPGFEHGNAQLSSLAGYVATTHSKIRAIANDICTSMPYHLGYRSKSKPGLCYPSDSFPSGKYPRLLSACQIIWPLYVAGIAEGVDAAQRLWISRQLAFVNSEMGIGKAAMLSELVRRAAVTETQSLG</sequence>
<dbReference type="OrthoDB" id="3525185at2759"/>
<dbReference type="CDD" id="cd00067">
    <property type="entry name" value="GAL4"/>
    <property type="match status" value="1"/>
</dbReference>
<evidence type="ECO:0000256" key="12">
    <source>
        <dbReference type="ARBA" id="ARBA00023136"/>
    </source>
</evidence>
<name>A0A1L9TPB2_9EURO</name>
<evidence type="ECO:0000256" key="4">
    <source>
        <dbReference type="ARBA" id="ARBA00010883"/>
    </source>
</evidence>
<keyword evidence="9" id="KW-0805">Transcription regulation</keyword>
<dbReference type="Pfam" id="PF00787">
    <property type="entry name" value="PX"/>
    <property type="match status" value="1"/>
</dbReference>
<dbReference type="GO" id="GO:0015031">
    <property type="term" value="P:protein transport"/>
    <property type="evidence" value="ECO:0007669"/>
    <property type="project" value="UniProtKB-KW"/>
</dbReference>
<evidence type="ECO:0000256" key="1">
    <source>
        <dbReference type="ARBA" id="ARBA00004179"/>
    </source>
</evidence>
<keyword evidence="11" id="KW-0446">Lipid-binding</keyword>
<keyword evidence="13" id="KW-0804">Transcription</keyword>
<dbReference type="RefSeq" id="XP_040705070.1">
    <property type="nucleotide sequence ID" value="XM_040849245.1"/>
</dbReference>
<dbReference type="AlphaFoldDB" id="A0A1L9TPB2"/>
<evidence type="ECO:0000313" key="17">
    <source>
        <dbReference type="EMBL" id="OJJ61264.1"/>
    </source>
</evidence>
<evidence type="ECO:0000256" key="5">
    <source>
        <dbReference type="ARBA" id="ARBA00020436"/>
    </source>
</evidence>
<dbReference type="InterPro" id="IPR001138">
    <property type="entry name" value="Zn2Cys6_DnaBD"/>
</dbReference>
<comment type="similarity">
    <text evidence="4">Belongs to the sorting nexin family.</text>
</comment>
<keyword evidence="10" id="KW-0333">Golgi apparatus</keyword>
<reference evidence="18" key="1">
    <citation type="journal article" date="2017" name="Genome Biol.">
        <title>Comparative genomics reveals high biological diversity and specific adaptations in the industrially and medically important fungal genus Aspergillus.</title>
        <authorList>
            <person name="de Vries R.P."/>
            <person name="Riley R."/>
            <person name="Wiebenga A."/>
            <person name="Aguilar-Osorio G."/>
            <person name="Amillis S."/>
            <person name="Uchima C.A."/>
            <person name="Anderluh G."/>
            <person name="Asadollahi M."/>
            <person name="Askin M."/>
            <person name="Barry K."/>
            <person name="Battaglia E."/>
            <person name="Bayram O."/>
            <person name="Benocci T."/>
            <person name="Braus-Stromeyer S.A."/>
            <person name="Caldana C."/>
            <person name="Canovas D."/>
            <person name="Cerqueira G.C."/>
            <person name="Chen F."/>
            <person name="Chen W."/>
            <person name="Choi C."/>
            <person name="Clum A."/>
            <person name="Dos Santos R.A."/>
            <person name="Damasio A.R."/>
            <person name="Diallinas G."/>
            <person name="Emri T."/>
            <person name="Fekete E."/>
            <person name="Flipphi M."/>
            <person name="Freyberg S."/>
            <person name="Gallo A."/>
            <person name="Gournas C."/>
            <person name="Habgood R."/>
            <person name="Hainaut M."/>
            <person name="Harispe M.L."/>
            <person name="Henrissat B."/>
            <person name="Hilden K.S."/>
            <person name="Hope R."/>
            <person name="Hossain A."/>
            <person name="Karabika E."/>
            <person name="Karaffa L."/>
            <person name="Karanyi Z."/>
            <person name="Krasevec N."/>
            <person name="Kuo A."/>
            <person name="Kusch H."/>
            <person name="LaButti K."/>
            <person name="Lagendijk E.L."/>
            <person name="Lapidus A."/>
            <person name="Levasseur A."/>
            <person name="Lindquist E."/>
            <person name="Lipzen A."/>
            <person name="Logrieco A.F."/>
            <person name="MacCabe A."/>
            <person name="Maekelae M.R."/>
            <person name="Malavazi I."/>
            <person name="Melin P."/>
            <person name="Meyer V."/>
            <person name="Mielnichuk N."/>
            <person name="Miskei M."/>
            <person name="Molnar A.P."/>
            <person name="Mule G."/>
            <person name="Ngan C.Y."/>
            <person name="Orejas M."/>
            <person name="Orosz E."/>
            <person name="Ouedraogo J.P."/>
            <person name="Overkamp K.M."/>
            <person name="Park H.-S."/>
            <person name="Perrone G."/>
            <person name="Piumi F."/>
            <person name="Punt P.J."/>
            <person name="Ram A.F."/>
            <person name="Ramon A."/>
            <person name="Rauscher S."/>
            <person name="Record E."/>
            <person name="Riano-Pachon D.M."/>
            <person name="Robert V."/>
            <person name="Roehrig J."/>
            <person name="Ruller R."/>
            <person name="Salamov A."/>
            <person name="Salih N.S."/>
            <person name="Samson R.A."/>
            <person name="Sandor E."/>
            <person name="Sanguinetti M."/>
            <person name="Schuetze T."/>
            <person name="Sepcic K."/>
            <person name="Shelest E."/>
            <person name="Sherlock G."/>
            <person name="Sophianopoulou V."/>
            <person name="Squina F.M."/>
            <person name="Sun H."/>
            <person name="Susca A."/>
            <person name="Todd R.B."/>
            <person name="Tsang A."/>
            <person name="Unkles S.E."/>
            <person name="van de Wiele N."/>
            <person name="van Rossen-Uffink D."/>
            <person name="Oliveira J.V."/>
            <person name="Vesth T.C."/>
            <person name="Visser J."/>
            <person name="Yu J.-H."/>
            <person name="Zhou M."/>
            <person name="Andersen M.R."/>
            <person name="Archer D.B."/>
            <person name="Baker S.E."/>
            <person name="Benoit I."/>
            <person name="Brakhage A.A."/>
            <person name="Braus G.H."/>
            <person name="Fischer R."/>
            <person name="Frisvad J.C."/>
            <person name="Goldman G.H."/>
            <person name="Houbraken J."/>
            <person name="Oakley B."/>
            <person name="Pocsi I."/>
            <person name="Scazzocchio C."/>
            <person name="Seiboth B."/>
            <person name="vanKuyk P.A."/>
            <person name="Wortman J."/>
            <person name="Dyer P.S."/>
            <person name="Grigoriev I.V."/>
        </authorList>
    </citation>
    <scope>NUCLEOTIDE SEQUENCE [LARGE SCALE GENOMIC DNA]</scope>
    <source>
        <strain evidence="18">CBS 593.65</strain>
    </source>
</reference>
<dbReference type="GO" id="GO:0000139">
    <property type="term" value="C:Golgi membrane"/>
    <property type="evidence" value="ECO:0007669"/>
    <property type="project" value="UniProtKB-SubCell"/>
</dbReference>
<evidence type="ECO:0000256" key="15">
    <source>
        <dbReference type="ARBA" id="ARBA00025533"/>
    </source>
</evidence>
<comment type="function">
    <text evidence="15">Required for retention of late Golgi membrane proteins. Component of the retrieval machinery that functions by direct interaction with the cytosolic tails of certain TGN membrane proteins during the sorting/budding process at the prevacuolar compartment. Binds phosphatidylinositol 3-phosphate (PtdIns(P3)).</text>
</comment>
<proteinExistence type="inferred from homology"/>
<keyword evidence="6" id="KW-0813">Transport</keyword>
<dbReference type="GeneID" id="63765318"/>
<dbReference type="GO" id="GO:0032266">
    <property type="term" value="F:phosphatidylinositol-3-phosphate binding"/>
    <property type="evidence" value="ECO:0007669"/>
    <property type="project" value="InterPro"/>
</dbReference>
<evidence type="ECO:0000256" key="3">
    <source>
        <dbReference type="ARBA" id="ARBA00004496"/>
    </source>
</evidence>
<dbReference type="InterPro" id="IPR042138">
    <property type="entry name" value="PX_Grd19_PX"/>
</dbReference>
<dbReference type="InterPro" id="IPR001683">
    <property type="entry name" value="PX_dom"/>
</dbReference>
<dbReference type="GO" id="GO:0008270">
    <property type="term" value="F:zinc ion binding"/>
    <property type="evidence" value="ECO:0007669"/>
    <property type="project" value="InterPro"/>
</dbReference>
<evidence type="ECO:0000256" key="10">
    <source>
        <dbReference type="ARBA" id="ARBA00023034"/>
    </source>
</evidence>
<organism evidence="17 18">
    <name type="scientific">Aspergillus sydowii CBS 593.65</name>
    <dbReference type="NCBI Taxonomy" id="1036612"/>
    <lineage>
        <taxon>Eukaryota</taxon>
        <taxon>Fungi</taxon>
        <taxon>Dikarya</taxon>
        <taxon>Ascomycota</taxon>
        <taxon>Pezizomycotina</taxon>
        <taxon>Eurotiomycetes</taxon>
        <taxon>Eurotiomycetidae</taxon>
        <taxon>Eurotiales</taxon>
        <taxon>Aspergillaceae</taxon>
        <taxon>Aspergillus</taxon>
        <taxon>Aspergillus subgen. Nidulantes</taxon>
    </lineage>
</organism>
<dbReference type="PROSITE" id="PS50195">
    <property type="entry name" value="PX"/>
    <property type="match status" value="1"/>
</dbReference>
<dbReference type="SMART" id="SM00312">
    <property type="entry name" value="PX"/>
    <property type="match status" value="1"/>
</dbReference>
<keyword evidence="14" id="KW-0539">Nucleus</keyword>
<keyword evidence="12" id="KW-0472">Membrane</keyword>
<dbReference type="Proteomes" id="UP000184356">
    <property type="component" value="Unassembled WGS sequence"/>
</dbReference>
<dbReference type="PANTHER" id="PTHR38791">
    <property type="entry name" value="ZN(II)2CYS6 TRANSCRIPTION FACTOR (EUROFUNG)-RELATED-RELATED"/>
    <property type="match status" value="1"/>
</dbReference>
<evidence type="ECO:0000256" key="11">
    <source>
        <dbReference type="ARBA" id="ARBA00023121"/>
    </source>
</evidence>
<dbReference type="SUPFAM" id="SSF64268">
    <property type="entry name" value="PX domain"/>
    <property type="match status" value="1"/>
</dbReference>
<evidence type="ECO:0000256" key="8">
    <source>
        <dbReference type="ARBA" id="ARBA00022927"/>
    </source>
</evidence>
<keyword evidence="8" id="KW-0653">Protein transport</keyword>
<evidence type="ECO:0000256" key="2">
    <source>
        <dbReference type="ARBA" id="ARBA00004255"/>
    </source>
</evidence>
<dbReference type="CDD" id="cd07295">
    <property type="entry name" value="PX_Grd19"/>
    <property type="match status" value="1"/>
</dbReference>
<gene>
    <name evidence="17" type="ORF">ASPSYDRAFT_56613</name>
</gene>
<dbReference type="Gene3D" id="3.30.1520.10">
    <property type="entry name" value="Phox-like domain"/>
    <property type="match status" value="1"/>
</dbReference>
<dbReference type="VEuPathDB" id="FungiDB:ASPSYDRAFT_56613"/>
<evidence type="ECO:0000256" key="9">
    <source>
        <dbReference type="ARBA" id="ARBA00023015"/>
    </source>
</evidence>
<evidence type="ECO:0000256" key="14">
    <source>
        <dbReference type="ARBA" id="ARBA00023242"/>
    </source>
</evidence>
<keyword evidence="7" id="KW-0963">Cytoplasm</keyword>
<evidence type="ECO:0000313" key="18">
    <source>
        <dbReference type="Proteomes" id="UP000184356"/>
    </source>
</evidence>
<dbReference type="PANTHER" id="PTHR38791:SF5">
    <property type="entry name" value="TRANSCRIPTION FACTOR DBAG-RELATED"/>
    <property type="match status" value="1"/>
</dbReference>
<protein>
    <recommendedName>
        <fullName evidence="5">Sorting nexin-3</fullName>
    </recommendedName>
</protein>
<dbReference type="GO" id="GO:0000981">
    <property type="term" value="F:DNA-binding transcription factor activity, RNA polymerase II-specific"/>
    <property type="evidence" value="ECO:0007669"/>
    <property type="project" value="InterPro"/>
</dbReference>
<keyword evidence="18" id="KW-1185">Reference proteome</keyword>
<evidence type="ECO:0000256" key="13">
    <source>
        <dbReference type="ARBA" id="ARBA00023163"/>
    </source>
</evidence>
<dbReference type="STRING" id="1036612.A0A1L9TPB2"/>
<feature type="domain" description="PX" evidence="16">
    <location>
        <begin position="21"/>
        <end position="138"/>
    </location>
</feature>
<dbReference type="EMBL" id="KV878584">
    <property type="protein sequence ID" value="OJJ61264.1"/>
    <property type="molecule type" value="Genomic_DNA"/>
</dbReference>